<dbReference type="eggNOG" id="ENOG5031R9V">
    <property type="taxonomic scope" value="Bacteria"/>
</dbReference>
<dbReference type="PATRIC" id="fig|1217703.3.peg.1648"/>
<organism evidence="1 2">
    <name type="scientific">Acinetobacter dispersus</name>
    <dbReference type="NCBI Taxonomy" id="70348"/>
    <lineage>
        <taxon>Bacteria</taxon>
        <taxon>Pseudomonadati</taxon>
        <taxon>Pseudomonadota</taxon>
        <taxon>Gammaproteobacteria</taxon>
        <taxon>Moraxellales</taxon>
        <taxon>Moraxellaceae</taxon>
        <taxon>Acinetobacter</taxon>
    </lineage>
</organism>
<gene>
    <name evidence="1" type="ORF">F904_01708</name>
</gene>
<dbReference type="EMBL" id="APRL01000013">
    <property type="protein sequence ID" value="ENW91771.1"/>
    <property type="molecule type" value="Genomic_DNA"/>
</dbReference>
<reference evidence="1 2" key="1">
    <citation type="submission" date="2013-02" db="EMBL/GenBank/DDBJ databases">
        <title>The Genome Sequence of Acinetobacter sp. ANC 4105.</title>
        <authorList>
            <consortium name="The Broad Institute Genome Sequencing Platform"/>
            <consortium name="The Broad Institute Genome Sequencing Center for Infectious Disease"/>
            <person name="Cerqueira G."/>
            <person name="Feldgarden M."/>
            <person name="Courvalin P."/>
            <person name="Perichon B."/>
            <person name="Grillot-Courvalin C."/>
            <person name="Clermont D."/>
            <person name="Rocha E."/>
            <person name="Yoon E.-J."/>
            <person name="Nemec A."/>
            <person name="Walker B."/>
            <person name="Young S.K."/>
            <person name="Zeng Q."/>
            <person name="Gargeya S."/>
            <person name="Fitzgerald M."/>
            <person name="Haas B."/>
            <person name="Abouelleil A."/>
            <person name="Alvarado L."/>
            <person name="Arachchi H.M."/>
            <person name="Berlin A.M."/>
            <person name="Chapman S.B."/>
            <person name="Dewar J."/>
            <person name="Goldberg J."/>
            <person name="Griggs A."/>
            <person name="Gujja S."/>
            <person name="Hansen M."/>
            <person name="Howarth C."/>
            <person name="Imamovic A."/>
            <person name="Larimer J."/>
            <person name="McCowan C."/>
            <person name="Murphy C."/>
            <person name="Neiman D."/>
            <person name="Pearson M."/>
            <person name="Priest M."/>
            <person name="Roberts A."/>
            <person name="Saif S."/>
            <person name="Shea T."/>
            <person name="Sisk P."/>
            <person name="Sykes S."/>
            <person name="Wortman J."/>
            <person name="Nusbaum C."/>
            <person name="Birren B."/>
        </authorList>
    </citation>
    <scope>NUCLEOTIDE SEQUENCE [LARGE SCALE GENOMIC DNA]</scope>
    <source>
        <strain evidence="1 2">ANC 4105</strain>
    </source>
</reference>
<comment type="caution">
    <text evidence="1">The sequence shown here is derived from an EMBL/GenBank/DDBJ whole genome shotgun (WGS) entry which is preliminary data.</text>
</comment>
<sequence>MVDESKKDQQMKNQNGRSVLVISAEDVKDTASASQTASDWLGYLTTGTKVVEKNNFAWGVLHSKNSPGFSIENLKKIKMYSHNPETNRVFQGNQHTKVTNIGKVAGKVDKVGGMLGNVGDAAEIVVAIKQKDAKALASKSSTMILSKGGETAGLAVAGKCTKFAVKKLDPKRVAIAGTACYIAFNYGGKYAGDAVGTAVGETGPAVEVAKGIIKAIDIMDEQDKAAEEKRKAIETKKDPMLEWHVIGAD</sequence>
<evidence type="ECO:0000313" key="1">
    <source>
        <dbReference type="EMBL" id="ENW91771.1"/>
    </source>
</evidence>
<proteinExistence type="predicted"/>
<dbReference type="HOGENOM" id="CLU_1060167_0_0_6"/>
<dbReference type="Proteomes" id="UP000013261">
    <property type="component" value="Unassembled WGS sequence"/>
</dbReference>
<dbReference type="OrthoDB" id="6694046at2"/>
<protein>
    <submittedName>
        <fullName evidence="1">Uncharacterized protein</fullName>
    </submittedName>
</protein>
<accession>N9MLZ8</accession>
<dbReference type="AlphaFoldDB" id="N9MLZ8"/>
<name>N9MLZ8_9GAMM</name>
<evidence type="ECO:0000313" key="2">
    <source>
        <dbReference type="Proteomes" id="UP000013261"/>
    </source>
</evidence>
<keyword evidence="2" id="KW-1185">Reference proteome</keyword>
<dbReference type="RefSeq" id="WP_005187593.1">
    <property type="nucleotide sequence ID" value="NZ_KB850050.1"/>
</dbReference>